<evidence type="ECO:0000256" key="5">
    <source>
        <dbReference type="ARBA" id="ARBA00012458"/>
    </source>
</evidence>
<dbReference type="Pfam" id="PF00809">
    <property type="entry name" value="Pterin_bind"/>
    <property type="match status" value="1"/>
</dbReference>
<evidence type="ECO:0000259" key="10">
    <source>
        <dbReference type="PROSITE" id="PS50972"/>
    </source>
</evidence>
<proteinExistence type="inferred from homology"/>
<comment type="similarity">
    <text evidence="4">Belongs to the DHPS family.</text>
</comment>
<dbReference type="AlphaFoldDB" id="A0AAU7VA23"/>
<evidence type="ECO:0000256" key="3">
    <source>
        <dbReference type="ARBA" id="ARBA00004763"/>
    </source>
</evidence>
<dbReference type="GO" id="GO:0046656">
    <property type="term" value="P:folic acid biosynthetic process"/>
    <property type="evidence" value="ECO:0007669"/>
    <property type="project" value="UniProtKB-KW"/>
</dbReference>
<evidence type="ECO:0000256" key="8">
    <source>
        <dbReference type="ARBA" id="ARBA00022842"/>
    </source>
</evidence>
<comment type="pathway">
    <text evidence="3">Cofactor biosynthesis; tetrahydrofolate biosynthesis; 7,8-dihydrofolate from 2-amino-4-hydroxy-6-hydroxymethyl-7,8-dihydropteridine diphosphate and 4-aminobenzoate: step 1/2.</text>
</comment>
<dbReference type="GO" id="GO:0046872">
    <property type="term" value="F:metal ion binding"/>
    <property type="evidence" value="ECO:0007669"/>
    <property type="project" value="UniProtKB-KW"/>
</dbReference>
<dbReference type="KEGG" id="sapp:SAC06_09180"/>
<name>A0AAU7VA23_9ACTO</name>
<dbReference type="NCBIfam" id="TIGR01496">
    <property type="entry name" value="DHPS"/>
    <property type="match status" value="1"/>
</dbReference>
<accession>A0AAU7VA23</accession>
<dbReference type="CDD" id="cd00739">
    <property type="entry name" value="DHPS"/>
    <property type="match status" value="1"/>
</dbReference>
<dbReference type="SUPFAM" id="SSF51717">
    <property type="entry name" value="Dihydropteroate synthetase-like"/>
    <property type="match status" value="1"/>
</dbReference>
<evidence type="ECO:0000256" key="2">
    <source>
        <dbReference type="ARBA" id="ARBA00001946"/>
    </source>
</evidence>
<evidence type="ECO:0000313" key="11">
    <source>
        <dbReference type="EMBL" id="XBW08983.1"/>
    </source>
</evidence>
<protein>
    <recommendedName>
        <fullName evidence="5">dihydropteroate synthase</fullName>
        <ecNumber evidence="5">2.5.1.15</ecNumber>
    </recommendedName>
</protein>
<gene>
    <name evidence="11" type="primary">folP</name>
    <name evidence="11" type="ORF">SAC06_09180</name>
</gene>
<keyword evidence="6 11" id="KW-0808">Transferase</keyword>
<dbReference type="PROSITE" id="PS00793">
    <property type="entry name" value="DHPS_2"/>
    <property type="match status" value="1"/>
</dbReference>
<dbReference type="GO" id="GO:0005829">
    <property type="term" value="C:cytosol"/>
    <property type="evidence" value="ECO:0007669"/>
    <property type="project" value="TreeGrafter"/>
</dbReference>
<evidence type="ECO:0000256" key="7">
    <source>
        <dbReference type="ARBA" id="ARBA00022723"/>
    </source>
</evidence>
<organism evidence="11">
    <name type="scientific">Scrofimicrobium appendicitidis</name>
    <dbReference type="NCBI Taxonomy" id="3079930"/>
    <lineage>
        <taxon>Bacteria</taxon>
        <taxon>Bacillati</taxon>
        <taxon>Actinomycetota</taxon>
        <taxon>Actinomycetes</taxon>
        <taxon>Actinomycetales</taxon>
        <taxon>Actinomycetaceae</taxon>
        <taxon>Scrofimicrobium</taxon>
    </lineage>
</organism>
<dbReference type="EC" id="2.5.1.15" evidence="5"/>
<feature type="domain" description="Pterin-binding" evidence="10">
    <location>
        <begin position="1"/>
        <end position="247"/>
    </location>
</feature>
<comment type="catalytic activity">
    <reaction evidence="1">
        <text>(7,8-dihydropterin-6-yl)methyl diphosphate + 4-aminobenzoate = 7,8-dihydropteroate + diphosphate</text>
        <dbReference type="Rhea" id="RHEA:19949"/>
        <dbReference type="ChEBI" id="CHEBI:17836"/>
        <dbReference type="ChEBI" id="CHEBI:17839"/>
        <dbReference type="ChEBI" id="CHEBI:33019"/>
        <dbReference type="ChEBI" id="CHEBI:72950"/>
        <dbReference type="EC" id="2.5.1.15"/>
    </reaction>
</comment>
<dbReference type="GO" id="GO:0046654">
    <property type="term" value="P:tetrahydrofolate biosynthetic process"/>
    <property type="evidence" value="ECO:0007669"/>
    <property type="project" value="TreeGrafter"/>
</dbReference>
<dbReference type="EMBL" id="CP138335">
    <property type="protein sequence ID" value="XBW08983.1"/>
    <property type="molecule type" value="Genomic_DNA"/>
</dbReference>
<keyword evidence="9" id="KW-0289">Folate biosynthesis</keyword>
<evidence type="ECO:0000256" key="9">
    <source>
        <dbReference type="ARBA" id="ARBA00022909"/>
    </source>
</evidence>
<evidence type="ECO:0000256" key="4">
    <source>
        <dbReference type="ARBA" id="ARBA00009503"/>
    </source>
</evidence>
<keyword evidence="7" id="KW-0479">Metal-binding</keyword>
<sequence length="252" mass="27574">MGVLNVTPDSFSDGGRWLSPADAIAHGLDLWAEGADLIDVGAESTRPGSTRISVEEEWHRLAPVLPVLLSEGLRVSVDTIHADTARRAIDAGVHYVNDISGGCFDPEMNRVVAEGDVGYIVQHWRGFPGDPDLDESYRDVLQDVLDETLAQVERAREAGVKAERIVIDPGLGFALTGPQCWKIVENLGTWVAEPYPVLVGASRKRFVRERYPENVDEGTLAVTRLCWQAGVWGVRVHDVAANRRLVAQMNGA</sequence>
<dbReference type="RefSeq" id="WP_350259185.1">
    <property type="nucleotide sequence ID" value="NZ_CP138335.1"/>
</dbReference>
<keyword evidence="8" id="KW-0460">Magnesium</keyword>
<reference evidence="11" key="1">
    <citation type="submission" date="2023-11" db="EMBL/GenBank/DDBJ databases">
        <title>Scrofimicrobium hongkongense sp. nov., isolated from a patient with peritonitis.</title>
        <authorList>
            <person name="Lao H.Y."/>
            <person name="Wong A.Y.P."/>
            <person name="Ng T.L."/>
            <person name="Wong R.Y.L."/>
            <person name="Yau M.C.Y."/>
            <person name="Lam J.Y.W."/>
            <person name="Siu G.K.H."/>
        </authorList>
    </citation>
    <scope>NUCLEOTIDE SEQUENCE</scope>
    <source>
        <strain evidence="11">R131</strain>
    </source>
</reference>
<dbReference type="Gene3D" id="3.20.20.20">
    <property type="entry name" value="Dihydropteroate synthase-like"/>
    <property type="match status" value="1"/>
</dbReference>
<dbReference type="PANTHER" id="PTHR20941">
    <property type="entry name" value="FOLATE SYNTHESIS PROTEINS"/>
    <property type="match status" value="1"/>
</dbReference>
<evidence type="ECO:0000256" key="6">
    <source>
        <dbReference type="ARBA" id="ARBA00022679"/>
    </source>
</evidence>
<dbReference type="InterPro" id="IPR006390">
    <property type="entry name" value="DHP_synth_dom"/>
</dbReference>
<dbReference type="GO" id="GO:0004156">
    <property type="term" value="F:dihydropteroate synthase activity"/>
    <property type="evidence" value="ECO:0007669"/>
    <property type="project" value="UniProtKB-EC"/>
</dbReference>
<dbReference type="PROSITE" id="PS50972">
    <property type="entry name" value="PTERIN_BINDING"/>
    <property type="match status" value="1"/>
</dbReference>
<dbReference type="InterPro" id="IPR000489">
    <property type="entry name" value="Pterin-binding_dom"/>
</dbReference>
<dbReference type="PANTHER" id="PTHR20941:SF1">
    <property type="entry name" value="FOLIC ACID SYNTHESIS PROTEIN FOL1"/>
    <property type="match status" value="1"/>
</dbReference>
<dbReference type="InterPro" id="IPR045031">
    <property type="entry name" value="DHP_synth-like"/>
</dbReference>
<comment type="cofactor">
    <cofactor evidence="2">
        <name>Mg(2+)</name>
        <dbReference type="ChEBI" id="CHEBI:18420"/>
    </cofactor>
</comment>
<evidence type="ECO:0000256" key="1">
    <source>
        <dbReference type="ARBA" id="ARBA00000012"/>
    </source>
</evidence>
<dbReference type="InterPro" id="IPR011005">
    <property type="entry name" value="Dihydropteroate_synth-like_sf"/>
</dbReference>